<dbReference type="Proteomes" id="UP000184499">
    <property type="component" value="Unassembled WGS sequence"/>
</dbReference>
<feature type="compositionally biased region" description="Polar residues" evidence="1">
    <location>
        <begin position="104"/>
        <end position="130"/>
    </location>
</feature>
<sequence length="797" mass="88991">MAIWPFGRKNKRHTIQLDTPAVADAQPSQEPRHSLDDGKLGRKLSRKHSKRQKNRHAQPVEVVPSFLHDASHPSSSPVVQYPPPTSHSEHPTPMKENRAPVSRAGQQSDAYTTYSTMSHEQPSLSRSGSMLRSKRNENGPAVLKKKLSKRKAYEIAREREIRMLASAPIDIPRRPSPLPGEQFSIETRRGGGAQSRRSDRHCSDISLSMRDSPASSLTDIFESYTFKVNTFAAWTPRPVIRYVEAPRVSTAKSQRPSEPSIRKDKTPAYATHNEHSRSKKRVDKLADDLDAGALRELLERDRRRRERKQLEDQARLHRKLQRAAEEQQRQAEAEADVAPQEPSSEAEDASLARRGRPGADSRAVSDRSTDNAPQANETNAFRGGNASGSWLRGASKDTDRRDRESVDSVRVIGNIDDSSIREPKLAMRRSFAPSQDMGMSGSSLSHSPSRRELYSPTSSQLYGIGRESTSDISRTIDSDRRLSDHGSGRVNTLTSIFRRGSSRLKRSYRERFHERSPEHSNPSHESFFKVQTQSSGPPPSFVAPRTFLGSGTIKRSQSKFTEHFGDEPLSPPDSRLQSPDIPEALDELERENEMSDLNMGTQYPIPSSGSEPQDIPRNPHHSWTGDSWEGDPDNLPLSQSLASIDSEGSWMSGQFLRRISQKKASNPLRTSLSSSRNIMEEGREGSTNGDEVPGSEPLVRFGTNQDDSPKSGPDVAGASPDRDTPMDSVPEQAEETWHEQIARRPVLVTPAIRPKSNEGLLKNIQSFCAEEDFSPIAEHSAEFELETHGTHENGRRH</sequence>
<feature type="compositionally biased region" description="Basic residues" evidence="1">
    <location>
        <begin position="41"/>
        <end position="56"/>
    </location>
</feature>
<dbReference type="OMA" id="RRADRYM"/>
<feature type="compositionally biased region" description="Polar residues" evidence="1">
    <location>
        <begin position="662"/>
        <end position="677"/>
    </location>
</feature>
<feature type="compositionally biased region" description="Basic and acidic residues" evidence="1">
    <location>
        <begin position="260"/>
        <end position="276"/>
    </location>
</feature>
<feature type="compositionally biased region" description="Basic and acidic residues" evidence="1">
    <location>
        <begin position="357"/>
        <end position="369"/>
    </location>
</feature>
<accession>A0A1L9UUB6</accession>
<feature type="region of interest" description="Disordered" evidence="1">
    <location>
        <begin position="509"/>
        <end position="539"/>
    </location>
</feature>
<feature type="region of interest" description="Disordered" evidence="1">
    <location>
        <begin position="659"/>
        <end position="742"/>
    </location>
</feature>
<feature type="compositionally biased region" description="Polar residues" evidence="1">
    <location>
        <begin position="523"/>
        <end position="535"/>
    </location>
</feature>
<dbReference type="EMBL" id="KV878681">
    <property type="protein sequence ID" value="OJJ75172.1"/>
    <property type="molecule type" value="Genomic_DNA"/>
</dbReference>
<dbReference type="VEuPathDB" id="FungiDB:ASPBRDRAFT_53119"/>
<dbReference type="GeneID" id="93579496"/>
<dbReference type="RefSeq" id="XP_067482420.1">
    <property type="nucleotide sequence ID" value="XM_067627008.1"/>
</dbReference>
<dbReference type="AlphaFoldDB" id="A0A1L9UUB6"/>
<feature type="compositionally biased region" description="Polar residues" evidence="1">
    <location>
        <begin position="598"/>
        <end position="611"/>
    </location>
</feature>
<feature type="compositionally biased region" description="Basic and acidic residues" evidence="1">
    <location>
        <begin position="30"/>
        <end position="40"/>
    </location>
</feature>
<evidence type="ECO:0000313" key="2">
    <source>
        <dbReference type="EMBL" id="OJJ75172.1"/>
    </source>
</evidence>
<feature type="region of interest" description="Disordered" evidence="1">
    <location>
        <begin position="170"/>
        <end position="211"/>
    </location>
</feature>
<feature type="region of interest" description="Disordered" evidence="1">
    <location>
        <begin position="553"/>
        <end position="641"/>
    </location>
</feature>
<protein>
    <submittedName>
        <fullName evidence="2">Uncharacterized protein</fullName>
    </submittedName>
</protein>
<organism evidence="2 3">
    <name type="scientific">Aspergillus brasiliensis (strain CBS 101740 / IMI 381727 / IBT 21946)</name>
    <dbReference type="NCBI Taxonomy" id="767769"/>
    <lineage>
        <taxon>Eukaryota</taxon>
        <taxon>Fungi</taxon>
        <taxon>Dikarya</taxon>
        <taxon>Ascomycota</taxon>
        <taxon>Pezizomycotina</taxon>
        <taxon>Eurotiomycetes</taxon>
        <taxon>Eurotiomycetidae</taxon>
        <taxon>Eurotiales</taxon>
        <taxon>Aspergillaceae</taxon>
        <taxon>Aspergillus</taxon>
        <taxon>Aspergillus subgen. Circumdati</taxon>
    </lineage>
</organism>
<feature type="compositionally biased region" description="Basic and acidic residues" evidence="1">
    <location>
        <begin position="322"/>
        <end position="332"/>
    </location>
</feature>
<dbReference type="STRING" id="767769.A0A1L9UUB6"/>
<reference evidence="3" key="1">
    <citation type="journal article" date="2017" name="Genome Biol.">
        <title>Comparative genomics reveals high biological diversity and specific adaptations in the industrially and medically important fungal genus Aspergillus.</title>
        <authorList>
            <person name="de Vries R.P."/>
            <person name="Riley R."/>
            <person name="Wiebenga A."/>
            <person name="Aguilar-Osorio G."/>
            <person name="Amillis S."/>
            <person name="Uchima C.A."/>
            <person name="Anderluh G."/>
            <person name="Asadollahi M."/>
            <person name="Askin M."/>
            <person name="Barry K."/>
            <person name="Battaglia E."/>
            <person name="Bayram O."/>
            <person name="Benocci T."/>
            <person name="Braus-Stromeyer S.A."/>
            <person name="Caldana C."/>
            <person name="Canovas D."/>
            <person name="Cerqueira G.C."/>
            <person name="Chen F."/>
            <person name="Chen W."/>
            <person name="Choi C."/>
            <person name="Clum A."/>
            <person name="Dos Santos R.A."/>
            <person name="Damasio A.R."/>
            <person name="Diallinas G."/>
            <person name="Emri T."/>
            <person name="Fekete E."/>
            <person name="Flipphi M."/>
            <person name="Freyberg S."/>
            <person name="Gallo A."/>
            <person name="Gournas C."/>
            <person name="Habgood R."/>
            <person name="Hainaut M."/>
            <person name="Harispe M.L."/>
            <person name="Henrissat B."/>
            <person name="Hilden K.S."/>
            <person name="Hope R."/>
            <person name="Hossain A."/>
            <person name="Karabika E."/>
            <person name="Karaffa L."/>
            <person name="Karanyi Z."/>
            <person name="Krasevec N."/>
            <person name="Kuo A."/>
            <person name="Kusch H."/>
            <person name="LaButti K."/>
            <person name="Lagendijk E.L."/>
            <person name="Lapidus A."/>
            <person name="Levasseur A."/>
            <person name="Lindquist E."/>
            <person name="Lipzen A."/>
            <person name="Logrieco A.F."/>
            <person name="MacCabe A."/>
            <person name="Maekelae M.R."/>
            <person name="Malavazi I."/>
            <person name="Melin P."/>
            <person name="Meyer V."/>
            <person name="Mielnichuk N."/>
            <person name="Miskei M."/>
            <person name="Molnar A.P."/>
            <person name="Mule G."/>
            <person name="Ngan C.Y."/>
            <person name="Orejas M."/>
            <person name="Orosz E."/>
            <person name="Ouedraogo J.P."/>
            <person name="Overkamp K.M."/>
            <person name="Park H.-S."/>
            <person name="Perrone G."/>
            <person name="Piumi F."/>
            <person name="Punt P.J."/>
            <person name="Ram A.F."/>
            <person name="Ramon A."/>
            <person name="Rauscher S."/>
            <person name="Record E."/>
            <person name="Riano-Pachon D.M."/>
            <person name="Robert V."/>
            <person name="Roehrig J."/>
            <person name="Ruller R."/>
            <person name="Salamov A."/>
            <person name="Salih N.S."/>
            <person name="Samson R.A."/>
            <person name="Sandor E."/>
            <person name="Sanguinetti M."/>
            <person name="Schuetze T."/>
            <person name="Sepcic K."/>
            <person name="Shelest E."/>
            <person name="Sherlock G."/>
            <person name="Sophianopoulou V."/>
            <person name="Squina F.M."/>
            <person name="Sun H."/>
            <person name="Susca A."/>
            <person name="Todd R.B."/>
            <person name="Tsang A."/>
            <person name="Unkles S.E."/>
            <person name="van de Wiele N."/>
            <person name="van Rossen-Uffink D."/>
            <person name="Oliveira J.V."/>
            <person name="Vesth T.C."/>
            <person name="Visser J."/>
            <person name="Yu J.-H."/>
            <person name="Zhou M."/>
            <person name="Andersen M.R."/>
            <person name="Archer D.B."/>
            <person name="Baker S.E."/>
            <person name="Benoit I."/>
            <person name="Brakhage A.A."/>
            <person name="Braus G.H."/>
            <person name="Fischer R."/>
            <person name="Frisvad J.C."/>
            <person name="Goldman G.H."/>
            <person name="Houbraken J."/>
            <person name="Oakley B."/>
            <person name="Pocsi I."/>
            <person name="Scazzocchio C."/>
            <person name="Seiboth B."/>
            <person name="vanKuyk P.A."/>
            <person name="Wortman J."/>
            <person name="Dyer P.S."/>
            <person name="Grigoriev I.V."/>
        </authorList>
    </citation>
    <scope>NUCLEOTIDE SEQUENCE [LARGE SCALE GENOMIC DNA]</scope>
    <source>
        <strain evidence="3">CBS 101740 / IMI 381727 / IBT 21946</strain>
    </source>
</reference>
<feature type="compositionally biased region" description="Polar residues" evidence="1">
    <location>
        <begin position="370"/>
        <end position="379"/>
    </location>
</feature>
<gene>
    <name evidence="2" type="ORF">ASPBRDRAFT_53119</name>
</gene>
<feature type="region of interest" description="Disordered" evidence="1">
    <location>
        <begin position="304"/>
        <end position="469"/>
    </location>
</feature>
<feature type="compositionally biased region" description="Basic and acidic residues" evidence="1">
    <location>
        <begin position="509"/>
        <end position="522"/>
    </location>
</feature>
<feature type="compositionally biased region" description="Basic and acidic residues" evidence="1">
    <location>
        <begin position="394"/>
        <end position="407"/>
    </location>
</feature>
<feature type="compositionally biased region" description="Basic and acidic residues" evidence="1">
    <location>
        <begin position="87"/>
        <end position="98"/>
    </location>
</feature>
<evidence type="ECO:0000256" key="1">
    <source>
        <dbReference type="SAM" id="MobiDB-lite"/>
    </source>
</evidence>
<keyword evidence="3" id="KW-1185">Reference proteome</keyword>
<feature type="region of interest" description="Disordered" evidence="1">
    <location>
        <begin position="247"/>
        <end position="285"/>
    </location>
</feature>
<evidence type="ECO:0000313" key="3">
    <source>
        <dbReference type="Proteomes" id="UP000184499"/>
    </source>
</evidence>
<proteinExistence type="predicted"/>
<dbReference type="OrthoDB" id="4152802at2759"/>
<feature type="region of interest" description="Disordered" evidence="1">
    <location>
        <begin position="1"/>
        <end position="139"/>
    </location>
</feature>
<name>A0A1L9UUB6_ASPBC</name>